<name>A0A6P1TK67_9FIRM</name>
<keyword evidence="5" id="KW-0411">Iron-sulfur</keyword>
<evidence type="ECO:0000256" key="5">
    <source>
        <dbReference type="ARBA" id="ARBA00023014"/>
    </source>
</evidence>
<gene>
    <name evidence="8" type="ORF">Ana3638_06740</name>
</gene>
<keyword evidence="2" id="KW-0949">S-adenosyl-L-methionine</keyword>
<sequence length="612" mass="71715">MFITRIGAKVKILLTAINAKYIHSNLAIYSLRSYAKVYRQQIQLAEFTINNYTDDILQAIYKEKPDFIGFSCYIWNISMVEQLCIELRKLLPDCKIWLGGPEVSYDAEKRLEESTAVDGIMVGEGEETFLELMNYYIAGVKSIEQIKGIVFTDNARKTEERNEILGKEPRRVTVTGIRTEMDISSIPFPYENIEDFKNKIIYYEASRGCPYSCSYCLSSIDKKVRLRNIELVKKELELFLQYKVPQVKFVDRTFNCNKKQTLAIWNYIKERDNGITNFHFEISADILDEEELELLCTMRPGLVQLEIGVQSTNPKTIDAIRRKMNLDKLKLAVHCIHKSRNIHEHLDLIAGLPFEDMKSFQNSFNEVYAMKPDQFQLGFLKVLKGSAMFYESKNWGIVSKSIPPYEVLYTKWLSYDEVLILKSVEDMVEIYYNSGQFEYAIKYMEHFFVAPFELYLKLGDYYERKKLRGLNSSRMRKYEILLEFMSELKEMGGKLSEGINITAFRNILVHDLYLRENLKSRPSFADGYEPYKKIYRDFYCDEQKIREYLKLDSSQISIDQVKPHLHLEHYNINVKQTAETGITVKDEEFILYDYFHKNALNSQASNISVKLN</sequence>
<evidence type="ECO:0000256" key="3">
    <source>
        <dbReference type="ARBA" id="ARBA00022723"/>
    </source>
</evidence>
<dbReference type="InterPro" id="IPR023404">
    <property type="entry name" value="rSAM_horseshoe"/>
</dbReference>
<dbReference type="KEGG" id="anr:Ana3638_06740"/>
<dbReference type="GO" id="GO:0005829">
    <property type="term" value="C:cytosol"/>
    <property type="evidence" value="ECO:0007669"/>
    <property type="project" value="TreeGrafter"/>
</dbReference>
<dbReference type="InterPro" id="IPR006158">
    <property type="entry name" value="Cobalamin-bd"/>
</dbReference>
<dbReference type="Gene3D" id="3.80.30.20">
    <property type="entry name" value="tm_1862 like domain"/>
    <property type="match status" value="1"/>
</dbReference>
<dbReference type="Pfam" id="PF13311">
    <property type="entry name" value="DUF4080"/>
    <property type="match status" value="1"/>
</dbReference>
<dbReference type="SFLD" id="SFLDS00029">
    <property type="entry name" value="Radical_SAM"/>
    <property type="match status" value="1"/>
</dbReference>
<dbReference type="InterPro" id="IPR058240">
    <property type="entry name" value="rSAM_sf"/>
</dbReference>
<dbReference type="PANTHER" id="PTHR43409">
    <property type="entry name" value="ANAEROBIC MAGNESIUM-PROTOPORPHYRIN IX MONOMETHYL ESTER CYCLASE-RELATED"/>
    <property type="match status" value="1"/>
</dbReference>
<dbReference type="Gene3D" id="3.40.50.280">
    <property type="entry name" value="Cobalamin-binding domain"/>
    <property type="match status" value="1"/>
</dbReference>
<dbReference type="PROSITE" id="PS51332">
    <property type="entry name" value="B12_BINDING"/>
    <property type="match status" value="1"/>
</dbReference>
<dbReference type="PANTHER" id="PTHR43409:SF16">
    <property type="entry name" value="SLR0320 PROTEIN"/>
    <property type="match status" value="1"/>
</dbReference>
<evidence type="ECO:0000259" key="6">
    <source>
        <dbReference type="PROSITE" id="PS51332"/>
    </source>
</evidence>
<dbReference type="SFLD" id="SFLDG01082">
    <property type="entry name" value="B12-binding_domain_containing"/>
    <property type="match status" value="1"/>
</dbReference>
<dbReference type="InterPro" id="IPR025288">
    <property type="entry name" value="DUF4080"/>
</dbReference>
<dbReference type="InterPro" id="IPR007197">
    <property type="entry name" value="rSAM"/>
</dbReference>
<dbReference type="CDD" id="cd02068">
    <property type="entry name" value="radical_SAM_B12_BD"/>
    <property type="match status" value="1"/>
</dbReference>
<dbReference type="PROSITE" id="PS51918">
    <property type="entry name" value="RADICAL_SAM"/>
    <property type="match status" value="1"/>
</dbReference>
<dbReference type="InterPro" id="IPR034466">
    <property type="entry name" value="Methyltransferase_Class_B"/>
</dbReference>
<dbReference type="SUPFAM" id="SSF102114">
    <property type="entry name" value="Radical SAM enzymes"/>
    <property type="match status" value="1"/>
</dbReference>
<dbReference type="InterPro" id="IPR036724">
    <property type="entry name" value="Cobalamin-bd_sf"/>
</dbReference>
<dbReference type="GO" id="GO:0003824">
    <property type="term" value="F:catalytic activity"/>
    <property type="evidence" value="ECO:0007669"/>
    <property type="project" value="InterPro"/>
</dbReference>
<keyword evidence="3" id="KW-0479">Metal-binding</keyword>
<protein>
    <submittedName>
        <fullName evidence="8">DUF4080 domain-containing protein</fullName>
    </submittedName>
</protein>
<dbReference type="InterPro" id="IPR051198">
    <property type="entry name" value="BchE-like"/>
</dbReference>
<dbReference type="GO" id="GO:0046872">
    <property type="term" value="F:metal ion binding"/>
    <property type="evidence" value="ECO:0007669"/>
    <property type="project" value="UniProtKB-KW"/>
</dbReference>
<reference evidence="8 9" key="1">
    <citation type="submission" date="2020-01" db="EMBL/GenBank/DDBJ databases">
        <title>Genome analysis of Anaerocolumna sp. CBA3638.</title>
        <authorList>
            <person name="Kim J."/>
            <person name="Roh S.W."/>
        </authorList>
    </citation>
    <scope>NUCLEOTIDE SEQUENCE [LARGE SCALE GENOMIC DNA]</scope>
    <source>
        <strain evidence="8 9">CBA3638</strain>
    </source>
</reference>
<dbReference type="SMART" id="SM00729">
    <property type="entry name" value="Elp3"/>
    <property type="match status" value="1"/>
</dbReference>
<dbReference type="SFLD" id="SFLDG01123">
    <property type="entry name" value="methyltransferase_(Class_B)"/>
    <property type="match status" value="1"/>
</dbReference>
<evidence type="ECO:0000256" key="4">
    <source>
        <dbReference type="ARBA" id="ARBA00023004"/>
    </source>
</evidence>
<dbReference type="EMBL" id="CP048000">
    <property type="protein sequence ID" value="QHQ60502.1"/>
    <property type="molecule type" value="Genomic_DNA"/>
</dbReference>
<dbReference type="AlphaFoldDB" id="A0A6P1TK67"/>
<proteinExistence type="predicted"/>
<comment type="cofactor">
    <cofactor evidence="1">
        <name>[4Fe-4S] cluster</name>
        <dbReference type="ChEBI" id="CHEBI:49883"/>
    </cofactor>
</comment>
<keyword evidence="4" id="KW-0408">Iron</keyword>
<keyword evidence="9" id="KW-1185">Reference proteome</keyword>
<dbReference type="GO" id="GO:0031419">
    <property type="term" value="F:cobalamin binding"/>
    <property type="evidence" value="ECO:0007669"/>
    <property type="project" value="InterPro"/>
</dbReference>
<evidence type="ECO:0000259" key="7">
    <source>
        <dbReference type="PROSITE" id="PS51918"/>
    </source>
</evidence>
<feature type="domain" description="B12-binding" evidence="6">
    <location>
        <begin position="10"/>
        <end position="143"/>
    </location>
</feature>
<dbReference type="Proteomes" id="UP000464314">
    <property type="component" value="Chromosome"/>
</dbReference>
<feature type="domain" description="Radical SAM core" evidence="7">
    <location>
        <begin position="195"/>
        <end position="425"/>
    </location>
</feature>
<organism evidence="8 9">
    <name type="scientific">Anaerocolumna sedimenticola</name>
    <dbReference type="NCBI Taxonomy" id="2696063"/>
    <lineage>
        <taxon>Bacteria</taxon>
        <taxon>Bacillati</taxon>
        <taxon>Bacillota</taxon>
        <taxon>Clostridia</taxon>
        <taxon>Lachnospirales</taxon>
        <taxon>Lachnospiraceae</taxon>
        <taxon>Anaerocolumna</taxon>
    </lineage>
</organism>
<dbReference type="InterPro" id="IPR006638">
    <property type="entry name" value="Elp3/MiaA/NifB-like_rSAM"/>
</dbReference>
<evidence type="ECO:0000313" key="8">
    <source>
        <dbReference type="EMBL" id="QHQ60502.1"/>
    </source>
</evidence>
<evidence type="ECO:0000256" key="2">
    <source>
        <dbReference type="ARBA" id="ARBA00022691"/>
    </source>
</evidence>
<dbReference type="GO" id="GO:0051539">
    <property type="term" value="F:4 iron, 4 sulfur cluster binding"/>
    <property type="evidence" value="ECO:0007669"/>
    <property type="project" value="UniProtKB-KW"/>
</dbReference>
<dbReference type="SUPFAM" id="SSF52242">
    <property type="entry name" value="Cobalamin (vitamin B12)-binding domain"/>
    <property type="match status" value="1"/>
</dbReference>
<dbReference type="Pfam" id="PF04055">
    <property type="entry name" value="Radical_SAM"/>
    <property type="match status" value="1"/>
</dbReference>
<evidence type="ECO:0000256" key="1">
    <source>
        <dbReference type="ARBA" id="ARBA00001966"/>
    </source>
</evidence>
<dbReference type="Pfam" id="PF02310">
    <property type="entry name" value="B12-binding"/>
    <property type="match status" value="1"/>
</dbReference>
<evidence type="ECO:0000313" key="9">
    <source>
        <dbReference type="Proteomes" id="UP000464314"/>
    </source>
</evidence>
<accession>A0A6P1TK67</accession>